<comment type="caution">
    <text evidence="1">The sequence shown here is derived from an EMBL/GenBank/DDBJ whole genome shotgun (WGS) entry which is preliminary data.</text>
</comment>
<dbReference type="RefSeq" id="XP_028546629.1">
    <property type="nucleotide sequence ID" value="XM_028690828.1"/>
</dbReference>
<evidence type="ECO:0000313" key="2">
    <source>
        <dbReference type="Proteomes" id="UP000195521"/>
    </source>
</evidence>
<protein>
    <submittedName>
        <fullName evidence="1">Variable surface protein</fullName>
    </submittedName>
</protein>
<evidence type="ECO:0000313" key="1">
    <source>
        <dbReference type="EMBL" id="GAW84040.1"/>
    </source>
</evidence>
<dbReference type="AlphaFoldDB" id="A0A1Y1JP75"/>
<reference evidence="2" key="1">
    <citation type="submission" date="2017-04" db="EMBL/GenBank/DDBJ databases">
        <title>Plasmodium gonderi genome.</title>
        <authorList>
            <person name="Arisue N."/>
            <person name="Honma H."/>
            <person name="Kawai S."/>
            <person name="Tougan T."/>
            <person name="Tanabe K."/>
            <person name="Horii T."/>
        </authorList>
    </citation>
    <scope>NUCLEOTIDE SEQUENCE [LARGE SCALE GENOMIC DNA]</scope>
    <source>
        <strain evidence="2">ATCC 30045</strain>
    </source>
</reference>
<dbReference type="Proteomes" id="UP000195521">
    <property type="component" value="Unassembled WGS sequence"/>
</dbReference>
<proteinExistence type="predicted"/>
<accession>A0A1Y1JP75</accession>
<name>A0A1Y1JP75_PLAGO</name>
<gene>
    <name evidence="1" type="ORF">PGO_000745</name>
</gene>
<dbReference type="EMBL" id="BDQF01000074">
    <property type="protein sequence ID" value="GAW84040.1"/>
    <property type="molecule type" value="Genomic_DNA"/>
</dbReference>
<keyword evidence="2" id="KW-1185">Reference proteome</keyword>
<organism evidence="1 2">
    <name type="scientific">Plasmodium gonderi</name>
    <dbReference type="NCBI Taxonomy" id="77519"/>
    <lineage>
        <taxon>Eukaryota</taxon>
        <taxon>Sar</taxon>
        <taxon>Alveolata</taxon>
        <taxon>Apicomplexa</taxon>
        <taxon>Aconoidasida</taxon>
        <taxon>Haemosporida</taxon>
        <taxon>Plasmodiidae</taxon>
        <taxon>Plasmodium</taxon>
        <taxon>Plasmodium (Plasmodium)</taxon>
    </lineage>
</organism>
<dbReference type="OMA" id="NIFHEHE"/>
<dbReference type="GeneID" id="39744848"/>
<sequence length="267" mass="32394">MKIISIFSLTLNTNNNQLYIKFCSGIMNTRNKDKEKYYKLCLKLIRNLNIFCSESEDCNTNSIYCINLNSWLYKSIREQELDRKEIYRIFYIIRTVLPKLYKKDMCKYYYYGYYYFEPINIIKLNIFDSNMKIIEETLKKSTYSYTCPYQKYVKVVVEIYKSMEEKYCINSKPKKKAHKYTNICSILKNFSNSYNEYLYKNDLIKNKIPSLASDFTPIGKLLRSRKILKTRRNIFHEHEEKELLYNMHDNMNINLYNKKYDIAYANL</sequence>